<organism evidence="2 3">
    <name type="scientific">Triticum urartu</name>
    <name type="common">Red wild einkorn</name>
    <name type="synonym">Crithodium urartu</name>
    <dbReference type="NCBI Taxonomy" id="4572"/>
    <lineage>
        <taxon>Eukaryota</taxon>
        <taxon>Viridiplantae</taxon>
        <taxon>Streptophyta</taxon>
        <taxon>Embryophyta</taxon>
        <taxon>Tracheophyta</taxon>
        <taxon>Spermatophyta</taxon>
        <taxon>Magnoliopsida</taxon>
        <taxon>Liliopsida</taxon>
        <taxon>Poales</taxon>
        <taxon>Poaceae</taxon>
        <taxon>BOP clade</taxon>
        <taxon>Pooideae</taxon>
        <taxon>Triticodae</taxon>
        <taxon>Triticeae</taxon>
        <taxon>Triticinae</taxon>
        <taxon>Triticum</taxon>
    </lineage>
</organism>
<dbReference type="Proteomes" id="UP000015106">
    <property type="component" value="Chromosome 3"/>
</dbReference>
<proteinExistence type="predicted"/>
<evidence type="ECO:0000256" key="1">
    <source>
        <dbReference type="SAM" id="MobiDB-lite"/>
    </source>
</evidence>
<dbReference type="EnsemblPlants" id="TuG1812G0300000574.01.T01">
    <property type="protein sequence ID" value="TuG1812G0300000574.01.T01"/>
    <property type="gene ID" value="TuG1812G0300000574.01"/>
</dbReference>
<protein>
    <submittedName>
        <fullName evidence="2">Uncharacterized protein</fullName>
    </submittedName>
</protein>
<sequence length="121" mass="12843">MRPTPQPAVQDEDGGDERMSSSSTSKDVGLGSVLAGPSLGFFCDYCISHGVHLPTVADSQATAASTHPTPLLSAWHIGCGWPCWWLGPSWVSPVPSPLNCWSSMRRQQHLRPPSSLATGGC</sequence>
<reference evidence="2" key="3">
    <citation type="submission" date="2022-06" db="UniProtKB">
        <authorList>
            <consortium name="EnsemblPlants"/>
        </authorList>
    </citation>
    <scope>IDENTIFICATION</scope>
</reference>
<evidence type="ECO:0000313" key="3">
    <source>
        <dbReference type="Proteomes" id="UP000015106"/>
    </source>
</evidence>
<evidence type="ECO:0000313" key="2">
    <source>
        <dbReference type="EnsemblPlants" id="TuG1812G0300000574.01.T01"/>
    </source>
</evidence>
<reference evidence="2" key="2">
    <citation type="submission" date="2018-03" db="EMBL/GenBank/DDBJ databases">
        <title>The Triticum urartu genome reveals the dynamic nature of wheat genome evolution.</title>
        <authorList>
            <person name="Ling H."/>
            <person name="Ma B."/>
            <person name="Shi X."/>
            <person name="Liu H."/>
            <person name="Dong L."/>
            <person name="Sun H."/>
            <person name="Cao Y."/>
            <person name="Gao Q."/>
            <person name="Zheng S."/>
            <person name="Li Y."/>
            <person name="Yu Y."/>
            <person name="Du H."/>
            <person name="Qi M."/>
            <person name="Li Y."/>
            <person name="Yu H."/>
            <person name="Cui Y."/>
            <person name="Wang N."/>
            <person name="Chen C."/>
            <person name="Wu H."/>
            <person name="Zhao Y."/>
            <person name="Zhang J."/>
            <person name="Li Y."/>
            <person name="Zhou W."/>
            <person name="Zhang B."/>
            <person name="Hu W."/>
            <person name="Eijk M."/>
            <person name="Tang J."/>
            <person name="Witsenboer H."/>
            <person name="Zhao S."/>
            <person name="Li Z."/>
            <person name="Zhang A."/>
            <person name="Wang D."/>
            <person name="Liang C."/>
        </authorList>
    </citation>
    <scope>NUCLEOTIDE SEQUENCE [LARGE SCALE GENOMIC DNA]</scope>
    <source>
        <strain evidence="2">cv. G1812</strain>
    </source>
</reference>
<accession>A0A8R7TQT3</accession>
<reference evidence="3" key="1">
    <citation type="journal article" date="2013" name="Nature">
        <title>Draft genome of the wheat A-genome progenitor Triticum urartu.</title>
        <authorList>
            <person name="Ling H.Q."/>
            <person name="Zhao S."/>
            <person name="Liu D."/>
            <person name="Wang J."/>
            <person name="Sun H."/>
            <person name="Zhang C."/>
            <person name="Fan H."/>
            <person name="Li D."/>
            <person name="Dong L."/>
            <person name="Tao Y."/>
            <person name="Gao C."/>
            <person name="Wu H."/>
            <person name="Li Y."/>
            <person name="Cui Y."/>
            <person name="Guo X."/>
            <person name="Zheng S."/>
            <person name="Wang B."/>
            <person name="Yu K."/>
            <person name="Liang Q."/>
            <person name="Yang W."/>
            <person name="Lou X."/>
            <person name="Chen J."/>
            <person name="Feng M."/>
            <person name="Jian J."/>
            <person name="Zhang X."/>
            <person name="Luo G."/>
            <person name="Jiang Y."/>
            <person name="Liu J."/>
            <person name="Wang Z."/>
            <person name="Sha Y."/>
            <person name="Zhang B."/>
            <person name="Wu H."/>
            <person name="Tang D."/>
            <person name="Shen Q."/>
            <person name="Xue P."/>
            <person name="Zou S."/>
            <person name="Wang X."/>
            <person name="Liu X."/>
            <person name="Wang F."/>
            <person name="Yang Y."/>
            <person name="An X."/>
            <person name="Dong Z."/>
            <person name="Zhang K."/>
            <person name="Zhang X."/>
            <person name="Luo M.C."/>
            <person name="Dvorak J."/>
            <person name="Tong Y."/>
            <person name="Wang J."/>
            <person name="Yang H."/>
            <person name="Li Z."/>
            <person name="Wang D."/>
            <person name="Zhang A."/>
            <person name="Wang J."/>
        </authorList>
    </citation>
    <scope>NUCLEOTIDE SEQUENCE</scope>
    <source>
        <strain evidence="3">cv. G1812</strain>
    </source>
</reference>
<keyword evidence="3" id="KW-1185">Reference proteome</keyword>
<name>A0A8R7TQT3_TRIUA</name>
<feature type="region of interest" description="Disordered" evidence="1">
    <location>
        <begin position="1"/>
        <end position="30"/>
    </location>
</feature>
<dbReference type="AlphaFoldDB" id="A0A8R7TQT3"/>
<dbReference type="Gramene" id="TuG1812G0300000574.01.T01">
    <property type="protein sequence ID" value="TuG1812G0300000574.01.T01"/>
    <property type="gene ID" value="TuG1812G0300000574.01"/>
</dbReference>